<proteinExistence type="predicted"/>
<accession>X0BCR3</accession>
<name>X0BCR3_FUSOX</name>
<organism evidence="1 2">
    <name type="scientific">Fusarium oxysporum f. sp. raphani 54005</name>
    <dbReference type="NCBI Taxonomy" id="1089458"/>
    <lineage>
        <taxon>Eukaryota</taxon>
        <taxon>Fungi</taxon>
        <taxon>Dikarya</taxon>
        <taxon>Ascomycota</taxon>
        <taxon>Pezizomycotina</taxon>
        <taxon>Sordariomycetes</taxon>
        <taxon>Hypocreomycetidae</taxon>
        <taxon>Hypocreales</taxon>
        <taxon>Nectriaceae</taxon>
        <taxon>Fusarium</taxon>
        <taxon>Fusarium oxysporum species complex</taxon>
    </lineage>
</organism>
<reference evidence="1 2" key="1">
    <citation type="submission" date="2011-11" db="EMBL/GenBank/DDBJ databases">
        <title>The Genome Sequence of Fusarium oxysporum PHW815.</title>
        <authorList>
            <consortium name="The Broad Institute Genome Sequencing Platform"/>
            <person name="Ma L.-J."/>
            <person name="Gale L.R."/>
            <person name="Schwartz D.C."/>
            <person name="Zhou S."/>
            <person name="Corby-Kistler H."/>
            <person name="Young S.K."/>
            <person name="Zeng Q."/>
            <person name="Gargeya S."/>
            <person name="Fitzgerald M."/>
            <person name="Haas B."/>
            <person name="Abouelleil A."/>
            <person name="Alvarado L."/>
            <person name="Arachchi H.M."/>
            <person name="Berlin A."/>
            <person name="Brown A."/>
            <person name="Chapman S.B."/>
            <person name="Chen Z."/>
            <person name="Dunbar C."/>
            <person name="Freedman E."/>
            <person name="Gearin G."/>
            <person name="Goldberg J."/>
            <person name="Griggs A."/>
            <person name="Gujja S."/>
            <person name="Heiman D."/>
            <person name="Howarth C."/>
            <person name="Larson L."/>
            <person name="Lui A."/>
            <person name="MacDonald P.J.P."/>
            <person name="Montmayeur A."/>
            <person name="Murphy C."/>
            <person name="Neiman D."/>
            <person name="Pearson M."/>
            <person name="Priest M."/>
            <person name="Roberts A."/>
            <person name="Saif S."/>
            <person name="Shea T."/>
            <person name="Shenoy N."/>
            <person name="Sisk P."/>
            <person name="Stolte C."/>
            <person name="Sykes S."/>
            <person name="Wortman J."/>
            <person name="Nusbaum C."/>
            <person name="Birren B."/>
        </authorList>
    </citation>
    <scope>NUCLEOTIDE SEQUENCE [LARGE SCALE GENOMIC DNA]</scope>
    <source>
        <strain evidence="1 2">54005</strain>
    </source>
</reference>
<dbReference type="HOGENOM" id="CLU_1959681_0_0_1"/>
<dbReference type="Proteomes" id="UP000030663">
    <property type="component" value="Unassembled WGS sequence"/>
</dbReference>
<protein>
    <submittedName>
        <fullName evidence="1">Uncharacterized protein</fullName>
    </submittedName>
</protein>
<evidence type="ECO:0000313" key="1">
    <source>
        <dbReference type="EMBL" id="EXK76613.1"/>
    </source>
</evidence>
<gene>
    <name evidence="1" type="ORF">FOQG_18648</name>
</gene>
<dbReference type="AlphaFoldDB" id="X0BCR3"/>
<keyword evidence="2" id="KW-1185">Reference proteome</keyword>
<sequence length="128" mass="15267">MDDKTSRLLEHYEKAGDRTSYILVPEWGPLCAYYDCQLQPDSDERLQQLNSFPKATAQEVRDFNAVYIEKGGEFPFNQGEVRKLQAHKQERKKWYKWLRELIEALCVRERKNESETKFACVYTARLRQ</sequence>
<evidence type="ECO:0000313" key="2">
    <source>
        <dbReference type="Proteomes" id="UP000030663"/>
    </source>
</evidence>
<dbReference type="EMBL" id="JH658699">
    <property type="protein sequence ID" value="EXK76613.1"/>
    <property type="molecule type" value="Genomic_DNA"/>
</dbReference>